<dbReference type="Proteomes" id="UP001139887">
    <property type="component" value="Unassembled WGS sequence"/>
</dbReference>
<dbReference type="SMART" id="SM00320">
    <property type="entry name" value="WD40"/>
    <property type="match status" value="5"/>
</dbReference>
<keyword evidence="6 7" id="KW-0206">Cytoskeleton</keyword>
<evidence type="ECO:0000313" key="11">
    <source>
        <dbReference type="Proteomes" id="UP001139887"/>
    </source>
</evidence>
<dbReference type="PANTHER" id="PTHR10709:SF2">
    <property type="entry name" value="ACTIN-RELATED PROTEIN 2_3 COMPLEX SUBUNIT"/>
    <property type="match status" value="1"/>
</dbReference>
<dbReference type="AlphaFoldDB" id="A0A9W8LXP7"/>
<evidence type="ECO:0000256" key="1">
    <source>
        <dbReference type="ARBA" id="ARBA00006260"/>
    </source>
</evidence>
<name>A0A9W8LXP7_9FUNG</name>
<evidence type="ECO:0000256" key="6">
    <source>
        <dbReference type="ARBA" id="ARBA00023212"/>
    </source>
</evidence>
<reference evidence="10" key="1">
    <citation type="submission" date="2022-07" db="EMBL/GenBank/DDBJ databases">
        <title>Phylogenomic reconstructions and comparative analyses of Kickxellomycotina fungi.</title>
        <authorList>
            <person name="Reynolds N.K."/>
            <person name="Stajich J.E."/>
            <person name="Barry K."/>
            <person name="Grigoriev I.V."/>
            <person name="Crous P."/>
            <person name="Smith M.E."/>
        </authorList>
    </citation>
    <scope>NUCLEOTIDE SEQUENCE</scope>
    <source>
        <strain evidence="10">NRRL 1566</strain>
    </source>
</reference>
<dbReference type="InterPro" id="IPR036322">
    <property type="entry name" value="WD40_repeat_dom_sf"/>
</dbReference>
<dbReference type="PIRSF" id="PIRSF038093">
    <property type="entry name" value="ARP2/3_su1"/>
    <property type="match status" value="1"/>
</dbReference>
<dbReference type="GO" id="GO:0034314">
    <property type="term" value="P:Arp2/3 complex-mediated actin nucleation"/>
    <property type="evidence" value="ECO:0007669"/>
    <property type="project" value="UniProtKB-UniRule"/>
</dbReference>
<sequence length="370" mass="40452">MGILDEYNFPFCVTAHSFNRDKSQVAVCPNSNEVHIYTRSGAQWVAAHVLKEHDLLVTSIDWAPQTNRIVTCSQDKNAYVWTYDEPSGTWKPTLVHLRIHRAATQAKWSPLENKFAVASGDKCVSVCYFGEDNDWWVSKHLKRPIASTVLCVAWHPNNVLLACGGTDMKARVLSAYVKGVDEKPAPTSWGERLPFNTLCGEFESPAGGWIHSVAFSPDGESVAFVTHDSSLTVATPATGSVVSTRTQGLPFVSLVWPDQHTIVAAGHDCSPVVFTTDGASWRMVKRLGEDDMQRRSATASPSNSNSAFNLFRQMDSRNQPAKASSSASDGQLKSVHQNTITQIHPDPAGVPTEISTSGLDGKLVQWSVRA</sequence>
<dbReference type="PROSITE" id="PS50082">
    <property type="entry name" value="WD_REPEATS_2"/>
    <property type="match status" value="1"/>
</dbReference>
<dbReference type="GO" id="GO:0030479">
    <property type="term" value="C:actin cortical patch"/>
    <property type="evidence" value="ECO:0007669"/>
    <property type="project" value="UniProtKB-SubCell"/>
</dbReference>
<dbReference type="SUPFAM" id="SSF50978">
    <property type="entry name" value="WD40 repeat-like"/>
    <property type="match status" value="1"/>
</dbReference>
<comment type="caution">
    <text evidence="10">The sequence shown here is derived from an EMBL/GenBank/DDBJ whole genome shotgun (WGS) entry which is preliminary data.</text>
</comment>
<evidence type="ECO:0000256" key="4">
    <source>
        <dbReference type="ARBA" id="ARBA00022737"/>
    </source>
</evidence>
<dbReference type="PROSITE" id="PS50294">
    <property type="entry name" value="WD_REPEATS_REGION"/>
    <property type="match status" value="1"/>
</dbReference>
<feature type="region of interest" description="Disordered" evidence="9">
    <location>
        <begin position="316"/>
        <end position="335"/>
    </location>
</feature>
<evidence type="ECO:0000313" key="10">
    <source>
        <dbReference type="EMBL" id="KAJ2845392.1"/>
    </source>
</evidence>
<keyword evidence="4" id="KW-0677">Repeat</keyword>
<dbReference type="InterPro" id="IPR015943">
    <property type="entry name" value="WD40/YVTN_repeat-like_dom_sf"/>
</dbReference>
<dbReference type="Gene3D" id="2.130.10.10">
    <property type="entry name" value="YVTN repeat-like/Quinoprotein amine dehydrogenase"/>
    <property type="match status" value="1"/>
</dbReference>
<keyword evidence="11" id="KW-1185">Reference proteome</keyword>
<comment type="subcellular location">
    <subcellularLocation>
        <location evidence="7">Cytoplasm</location>
        <location evidence="7">Cytoskeleton</location>
        <location evidence="7">Actin patch</location>
    </subcellularLocation>
</comment>
<feature type="repeat" description="WD" evidence="8">
    <location>
        <begin position="50"/>
        <end position="81"/>
    </location>
</feature>
<evidence type="ECO:0000256" key="7">
    <source>
        <dbReference type="PIRNR" id="PIRNR038093"/>
    </source>
</evidence>
<dbReference type="GO" id="GO:0051015">
    <property type="term" value="F:actin filament binding"/>
    <property type="evidence" value="ECO:0007669"/>
    <property type="project" value="TreeGrafter"/>
</dbReference>
<keyword evidence="3 8" id="KW-0853">WD repeat</keyword>
<evidence type="ECO:0000256" key="3">
    <source>
        <dbReference type="ARBA" id="ARBA00022574"/>
    </source>
</evidence>
<dbReference type="PANTHER" id="PTHR10709">
    <property type="entry name" value="ACTIN-RELATED PROTEIN 2/3 COMPLEX SUBUNIT 1"/>
    <property type="match status" value="1"/>
</dbReference>
<evidence type="ECO:0000256" key="9">
    <source>
        <dbReference type="SAM" id="MobiDB-lite"/>
    </source>
</evidence>
<evidence type="ECO:0000256" key="8">
    <source>
        <dbReference type="PROSITE-ProRule" id="PRU00221"/>
    </source>
</evidence>
<comment type="function">
    <text evidence="7">Functions as component of the Arp2/3 complex which is involved in regulation of actin polymerization and together with an activating nucleation-promoting factor (NPF) mediates the formation of branched actin networks.</text>
</comment>
<dbReference type="Pfam" id="PF00400">
    <property type="entry name" value="WD40"/>
    <property type="match status" value="2"/>
</dbReference>
<organism evidence="10 11">
    <name type="scientific">Coemansia brasiliensis</name>
    <dbReference type="NCBI Taxonomy" id="2650707"/>
    <lineage>
        <taxon>Eukaryota</taxon>
        <taxon>Fungi</taxon>
        <taxon>Fungi incertae sedis</taxon>
        <taxon>Zoopagomycota</taxon>
        <taxon>Kickxellomycotina</taxon>
        <taxon>Kickxellomycetes</taxon>
        <taxon>Kickxellales</taxon>
        <taxon>Kickxellaceae</taxon>
        <taxon>Coemansia</taxon>
    </lineage>
</organism>
<gene>
    <name evidence="10" type="primary">arc1</name>
    <name evidence="10" type="ORF">IWW36_004799</name>
</gene>
<dbReference type="EMBL" id="JANBUW010000811">
    <property type="protein sequence ID" value="KAJ2845392.1"/>
    <property type="molecule type" value="Genomic_DNA"/>
</dbReference>
<evidence type="ECO:0000256" key="2">
    <source>
        <dbReference type="ARBA" id="ARBA00022490"/>
    </source>
</evidence>
<dbReference type="OrthoDB" id="406844at2759"/>
<keyword evidence="5 7" id="KW-0009">Actin-binding</keyword>
<protein>
    <recommendedName>
        <fullName evidence="7">Actin-related protein 2/3 complex subunit</fullName>
    </recommendedName>
</protein>
<proteinExistence type="inferred from homology"/>
<dbReference type="InterPro" id="IPR001680">
    <property type="entry name" value="WD40_rpt"/>
</dbReference>
<keyword evidence="2 7" id="KW-0963">Cytoplasm</keyword>
<dbReference type="InterPro" id="IPR017383">
    <property type="entry name" value="ARPC1"/>
</dbReference>
<comment type="similarity">
    <text evidence="1 7">Belongs to the WD repeat ARPC1 family.</text>
</comment>
<dbReference type="GO" id="GO:0005885">
    <property type="term" value="C:Arp2/3 protein complex"/>
    <property type="evidence" value="ECO:0007669"/>
    <property type="project" value="UniProtKB-UniRule"/>
</dbReference>
<accession>A0A9W8LXP7</accession>
<evidence type="ECO:0000256" key="5">
    <source>
        <dbReference type="ARBA" id="ARBA00023203"/>
    </source>
</evidence>